<name>A0A0E9UXW9_ANGAN</name>
<organism evidence="1">
    <name type="scientific">Anguilla anguilla</name>
    <name type="common">European freshwater eel</name>
    <name type="synonym">Muraena anguilla</name>
    <dbReference type="NCBI Taxonomy" id="7936"/>
    <lineage>
        <taxon>Eukaryota</taxon>
        <taxon>Metazoa</taxon>
        <taxon>Chordata</taxon>
        <taxon>Craniata</taxon>
        <taxon>Vertebrata</taxon>
        <taxon>Euteleostomi</taxon>
        <taxon>Actinopterygii</taxon>
        <taxon>Neopterygii</taxon>
        <taxon>Teleostei</taxon>
        <taxon>Anguilliformes</taxon>
        <taxon>Anguillidae</taxon>
        <taxon>Anguilla</taxon>
    </lineage>
</organism>
<sequence>MELYLSPVQNFCRLDYFPSKSLLPTVGGRALPC</sequence>
<dbReference type="EMBL" id="GBXM01038779">
    <property type="protein sequence ID" value="JAH69798.1"/>
    <property type="molecule type" value="Transcribed_RNA"/>
</dbReference>
<proteinExistence type="predicted"/>
<evidence type="ECO:0000313" key="1">
    <source>
        <dbReference type="EMBL" id="JAH69798.1"/>
    </source>
</evidence>
<protein>
    <submittedName>
        <fullName evidence="1">Uncharacterized protein</fullName>
    </submittedName>
</protein>
<accession>A0A0E9UXW9</accession>
<reference evidence="1" key="2">
    <citation type="journal article" date="2015" name="Fish Shellfish Immunol.">
        <title>Early steps in the European eel (Anguilla anguilla)-Vibrio vulnificus interaction in the gills: Role of the RtxA13 toxin.</title>
        <authorList>
            <person name="Callol A."/>
            <person name="Pajuelo D."/>
            <person name="Ebbesson L."/>
            <person name="Teles M."/>
            <person name="MacKenzie S."/>
            <person name="Amaro C."/>
        </authorList>
    </citation>
    <scope>NUCLEOTIDE SEQUENCE</scope>
</reference>
<reference evidence="1" key="1">
    <citation type="submission" date="2014-11" db="EMBL/GenBank/DDBJ databases">
        <authorList>
            <person name="Amaro Gonzalez C."/>
        </authorList>
    </citation>
    <scope>NUCLEOTIDE SEQUENCE</scope>
</reference>
<dbReference type="AlphaFoldDB" id="A0A0E9UXW9"/>